<dbReference type="OrthoDB" id="6079986at2"/>
<reference evidence="8" key="1">
    <citation type="submission" date="2016-10" db="EMBL/GenBank/DDBJ databases">
        <authorList>
            <person name="Varghese N."/>
            <person name="Submissions S."/>
        </authorList>
    </citation>
    <scope>NUCLEOTIDE SEQUENCE [LARGE SCALE GENOMIC DNA]</scope>
    <source>
        <strain evidence="8">CGMCC 1.6474</strain>
    </source>
</reference>
<dbReference type="Pfam" id="PF02104">
    <property type="entry name" value="SURF1"/>
    <property type="match status" value="1"/>
</dbReference>
<evidence type="ECO:0000256" key="4">
    <source>
        <dbReference type="ARBA" id="ARBA00022989"/>
    </source>
</evidence>
<gene>
    <name evidence="7" type="ORF">SAMN04488125_11575</name>
</gene>
<dbReference type="PROSITE" id="PS50895">
    <property type="entry name" value="SURF1"/>
    <property type="match status" value="1"/>
</dbReference>
<dbReference type="AlphaFoldDB" id="A0A1I4HUR1"/>
<comment type="subcellular location">
    <subcellularLocation>
        <location evidence="6">Cell membrane</location>
        <topology evidence="6">Multi-pass membrane protein</topology>
    </subcellularLocation>
    <subcellularLocation>
        <location evidence="1">Membrane</location>
    </subcellularLocation>
</comment>
<dbReference type="InterPro" id="IPR045214">
    <property type="entry name" value="Surf1/Surf4"/>
</dbReference>
<evidence type="ECO:0000256" key="3">
    <source>
        <dbReference type="ARBA" id="ARBA00022692"/>
    </source>
</evidence>
<dbReference type="CDD" id="cd06662">
    <property type="entry name" value="SURF1"/>
    <property type="match status" value="1"/>
</dbReference>
<dbReference type="RefSeq" id="WP_091949048.1">
    <property type="nucleotide sequence ID" value="NZ_FOSV01000015.1"/>
</dbReference>
<dbReference type="GO" id="GO:0005886">
    <property type="term" value="C:plasma membrane"/>
    <property type="evidence" value="ECO:0007669"/>
    <property type="project" value="UniProtKB-SubCell"/>
</dbReference>
<feature type="transmembrane region" description="Helical" evidence="6">
    <location>
        <begin position="210"/>
        <end position="231"/>
    </location>
</feature>
<keyword evidence="8" id="KW-1185">Reference proteome</keyword>
<proteinExistence type="inferred from homology"/>
<keyword evidence="3 6" id="KW-0812">Transmembrane</keyword>
<evidence type="ECO:0000313" key="8">
    <source>
        <dbReference type="Proteomes" id="UP000198804"/>
    </source>
</evidence>
<dbReference type="STRING" id="414703.SAMN04488125_11575"/>
<evidence type="ECO:0000313" key="7">
    <source>
        <dbReference type="EMBL" id="SFL45507.1"/>
    </source>
</evidence>
<organism evidence="7 8">
    <name type="scientific">Methylorubrum salsuginis</name>
    <dbReference type="NCBI Taxonomy" id="414703"/>
    <lineage>
        <taxon>Bacteria</taxon>
        <taxon>Pseudomonadati</taxon>
        <taxon>Pseudomonadota</taxon>
        <taxon>Alphaproteobacteria</taxon>
        <taxon>Hyphomicrobiales</taxon>
        <taxon>Methylobacteriaceae</taxon>
        <taxon>Methylorubrum</taxon>
    </lineage>
</organism>
<accession>A0A1I4HUR1</accession>
<dbReference type="PANTHER" id="PTHR23427">
    <property type="entry name" value="SURFEIT LOCUS PROTEIN"/>
    <property type="match status" value="1"/>
</dbReference>
<evidence type="ECO:0000256" key="2">
    <source>
        <dbReference type="ARBA" id="ARBA00007165"/>
    </source>
</evidence>
<keyword evidence="4 6" id="KW-1133">Transmembrane helix</keyword>
<evidence type="ECO:0000256" key="5">
    <source>
        <dbReference type="ARBA" id="ARBA00023136"/>
    </source>
</evidence>
<comment type="caution">
    <text evidence="6">Lacks conserved residue(s) required for the propagation of feature annotation.</text>
</comment>
<protein>
    <recommendedName>
        <fullName evidence="6">SURF1-like protein</fullName>
    </recommendedName>
</protein>
<dbReference type="EMBL" id="FOSV01000015">
    <property type="protein sequence ID" value="SFL45507.1"/>
    <property type="molecule type" value="Genomic_DNA"/>
</dbReference>
<keyword evidence="5 6" id="KW-0472">Membrane</keyword>
<comment type="similarity">
    <text evidence="2 6">Belongs to the SURF1 family.</text>
</comment>
<keyword evidence="6" id="KW-1003">Cell membrane</keyword>
<dbReference type="PANTHER" id="PTHR23427:SF2">
    <property type="entry name" value="SURFEIT LOCUS PROTEIN 1"/>
    <property type="match status" value="1"/>
</dbReference>
<dbReference type="Proteomes" id="UP000198804">
    <property type="component" value="Unassembled WGS sequence"/>
</dbReference>
<sequence length="238" mass="26034">MSRGFDVRRAVLALAGLGLVGVFLALGTWQVQRRAWKLDLIARVEARLRAEPVAPPPSTEWGHLDGQAIEYRRVRVTGRFEHDRAALVQALTERGAGFWVLTPLVQADGTTVLINRGFVPGDRKDRSERAEPAGESTVTGLLRLSEPGGGFLRHNDPAADRWYSRDVSALAAARTLRDVAPYFIDADATPNPGGLPVGGLTVVAFRNDHLVYALTWYALALMSGGALVYALRRPRSER</sequence>
<dbReference type="InterPro" id="IPR002994">
    <property type="entry name" value="Surf1/Shy1"/>
</dbReference>
<name>A0A1I4HUR1_9HYPH</name>
<evidence type="ECO:0000256" key="6">
    <source>
        <dbReference type="RuleBase" id="RU363076"/>
    </source>
</evidence>
<evidence type="ECO:0000256" key="1">
    <source>
        <dbReference type="ARBA" id="ARBA00004370"/>
    </source>
</evidence>